<dbReference type="InterPro" id="IPR007656">
    <property type="entry name" value="GTD-bd"/>
</dbReference>
<feature type="domain" description="GTD-binding" evidence="6">
    <location>
        <begin position="132"/>
        <end position="230"/>
    </location>
</feature>
<feature type="compositionally biased region" description="Basic and acidic residues" evidence="5">
    <location>
        <begin position="115"/>
        <end position="126"/>
    </location>
</feature>
<proteinExistence type="predicted"/>
<keyword evidence="2" id="KW-0812">Transmembrane</keyword>
<dbReference type="PROSITE" id="PS51775">
    <property type="entry name" value="GTD_BINDING"/>
    <property type="match status" value="1"/>
</dbReference>
<organism evidence="7 8">
    <name type="scientific">Phaseolus vulgaris</name>
    <name type="common">Kidney bean</name>
    <name type="synonym">French bean</name>
    <dbReference type="NCBI Taxonomy" id="3885"/>
    <lineage>
        <taxon>Eukaryota</taxon>
        <taxon>Viridiplantae</taxon>
        <taxon>Streptophyta</taxon>
        <taxon>Embryophyta</taxon>
        <taxon>Tracheophyta</taxon>
        <taxon>Spermatophyta</taxon>
        <taxon>Magnoliopsida</taxon>
        <taxon>eudicotyledons</taxon>
        <taxon>Gunneridae</taxon>
        <taxon>Pentapetalae</taxon>
        <taxon>rosids</taxon>
        <taxon>fabids</taxon>
        <taxon>Fabales</taxon>
        <taxon>Fabaceae</taxon>
        <taxon>Papilionoideae</taxon>
        <taxon>50 kb inversion clade</taxon>
        <taxon>NPAAA clade</taxon>
        <taxon>indigoferoid/millettioid clade</taxon>
        <taxon>Phaseoleae</taxon>
        <taxon>Phaseolus</taxon>
    </lineage>
</organism>
<evidence type="ECO:0000256" key="2">
    <source>
        <dbReference type="ARBA" id="ARBA00022692"/>
    </source>
</evidence>
<feature type="compositionally biased region" description="Basic residues" evidence="5">
    <location>
        <begin position="85"/>
        <end position="101"/>
    </location>
</feature>
<keyword evidence="3" id="KW-1133">Transmembrane helix</keyword>
<keyword evidence="4" id="KW-0472">Membrane</keyword>
<dbReference type="eggNOG" id="ENOG502S6F3">
    <property type="taxonomic scope" value="Eukaryota"/>
</dbReference>
<dbReference type="Pfam" id="PF04576">
    <property type="entry name" value="Zein-binding"/>
    <property type="match status" value="1"/>
</dbReference>
<dbReference type="Gramene" id="ESW31162">
    <property type="protein sequence ID" value="ESW31162"/>
    <property type="gene ID" value="PHAVU_002G214800g"/>
</dbReference>
<evidence type="ECO:0000313" key="7">
    <source>
        <dbReference type="EMBL" id="ESW31162.1"/>
    </source>
</evidence>
<dbReference type="Proteomes" id="UP000000226">
    <property type="component" value="Chromosome 2"/>
</dbReference>
<dbReference type="OrthoDB" id="1100010at2759"/>
<dbReference type="PRINTS" id="PR01228">
    <property type="entry name" value="EGGSHELL"/>
</dbReference>
<sequence length="404" mass="41688">MDFPPALNLLTQFGCGFVLLRSLSRVFNFLGLFLMLTFWFKVWRFGWNSKSAIRFICASGGVPKVRFCLDRVAWEVFKAKTGPLKKARRPRSSSSIRKRSNGSRQRANAGSEDGSEVKGENEREVGNEEEEFDVMTLRKLVKTERVKANAACTDLETERTAAASSAEEAMAMILRLQNEKSAAEIQATQFRRMAEQKLDYDQEVIESLQWTITQHEVQKCDLEDQVEICREDLRQFMRDEDIEKLEVEVSRDYMYDEEEEGGGGGERGGGERSGGGGDGGEGGGGGDGGSEGGSEGGGGGDGGSEGGGDGGSEGGGDGGSEGGGEGGGEGGSEGGGGGDGGSEGGGEGGSEGGDGGGEGGSEGRGGGEGGSEGGGGGGSEGGGGDGDRDGNSVVSSPQTESQIL</sequence>
<dbReference type="OMA" id="ITQHEVQ"/>
<feature type="compositionally biased region" description="Polar residues" evidence="5">
    <location>
        <begin position="392"/>
        <end position="404"/>
    </location>
</feature>
<evidence type="ECO:0000256" key="3">
    <source>
        <dbReference type="ARBA" id="ARBA00022989"/>
    </source>
</evidence>
<feature type="region of interest" description="Disordered" evidence="5">
    <location>
        <begin position="249"/>
        <end position="404"/>
    </location>
</feature>
<dbReference type="GO" id="GO:0080115">
    <property type="term" value="F:myosin XI tail binding"/>
    <property type="evidence" value="ECO:0007669"/>
    <property type="project" value="UniProtKB-ARBA"/>
</dbReference>
<evidence type="ECO:0000256" key="1">
    <source>
        <dbReference type="ARBA" id="ARBA00004370"/>
    </source>
</evidence>
<evidence type="ECO:0000313" key="8">
    <source>
        <dbReference type="Proteomes" id="UP000000226"/>
    </source>
</evidence>
<keyword evidence="8" id="KW-1185">Reference proteome</keyword>
<gene>
    <name evidence="7" type="ORF">PHAVU_002G214800g</name>
</gene>
<dbReference type="AlphaFoldDB" id="V7CLV8"/>
<evidence type="ECO:0000259" key="6">
    <source>
        <dbReference type="PROSITE" id="PS51775"/>
    </source>
</evidence>
<dbReference type="PANTHER" id="PTHR31422">
    <property type="entry name" value="BNAANNG28530D PROTEIN"/>
    <property type="match status" value="1"/>
</dbReference>
<evidence type="ECO:0000256" key="4">
    <source>
        <dbReference type="ARBA" id="ARBA00023136"/>
    </source>
</evidence>
<evidence type="ECO:0000256" key="5">
    <source>
        <dbReference type="SAM" id="MobiDB-lite"/>
    </source>
</evidence>
<dbReference type="EMBL" id="CM002289">
    <property type="protein sequence ID" value="ESW31162.1"/>
    <property type="molecule type" value="Genomic_DNA"/>
</dbReference>
<comment type="subcellular location">
    <subcellularLocation>
        <location evidence="1">Membrane</location>
    </subcellularLocation>
</comment>
<name>V7CLV8_PHAVU</name>
<feature type="region of interest" description="Disordered" evidence="5">
    <location>
        <begin position="85"/>
        <end position="130"/>
    </location>
</feature>
<dbReference type="PANTHER" id="PTHR31422:SF2">
    <property type="entry name" value="PROTEIN FLOURY 1-LIKE"/>
    <property type="match status" value="1"/>
</dbReference>
<dbReference type="GO" id="GO:0016020">
    <property type="term" value="C:membrane"/>
    <property type="evidence" value="ECO:0007669"/>
    <property type="project" value="UniProtKB-SubCell"/>
</dbReference>
<accession>V7CLV8</accession>
<reference evidence="8" key="1">
    <citation type="journal article" date="2014" name="Nat. Genet.">
        <title>A reference genome for common bean and genome-wide analysis of dual domestications.</title>
        <authorList>
            <person name="Schmutz J."/>
            <person name="McClean P.E."/>
            <person name="Mamidi S."/>
            <person name="Wu G.A."/>
            <person name="Cannon S.B."/>
            <person name="Grimwood J."/>
            <person name="Jenkins J."/>
            <person name="Shu S."/>
            <person name="Song Q."/>
            <person name="Chavarro C."/>
            <person name="Torres-Torres M."/>
            <person name="Geffroy V."/>
            <person name="Moghaddam S.M."/>
            <person name="Gao D."/>
            <person name="Abernathy B."/>
            <person name="Barry K."/>
            <person name="Blair M."/>
            <person name="Brick M.A."/>
            <person name="Chovatia M."/>
            <person name="Gepts P."/>
            <person name="Goodstein D.M."/>
            <person name="Gonzales M."/>
            <person name="Hellsten U."/>
            <person name="Hyten D.L."/>
            <person name="Jia G."/>
            <person name="Kelly J.D."/>
            <person name="Kudrna D."/>
            <person name="Lee R."/>
            <person name="Richard M.M."/>
            <person name="Miklas P.N."/>
            <person name="Osorno J.M."/>
            <person name="Rodrigues J."/>
            <person name="Thareau V."/>
            <person name="Urrea C.A."/>
            <person name="Wang M."/>
            <person name="Yu Y."/>
            <person name="Zhang M."/>
            <person name="Wing R.A."/>
            <person name="Cregan P.B."/>
            <person name="Rokhsar D.S."/>
            <person name="Jackson S.A."/>
        </authorList>
    </citation>
    <scope>NUCLEOTIDE SEQUENCE [LARGE SCALE GENOMIC DNA]</scope>
    <source>
        <strain evidence="8">cv. G19833</strain>
    </source>
</reference>
<protein>
    <recommendedName>
        <fullName evidence="6">GTD-binding domain-containing protein</fullName>
    </recommendedName>
</protein>
<feature type="compositionally biased region" description="Gly residues" evidence="5">
    <location>
        <begin position="262"/>
        <end position="384"/>
    </location>
</feature>